<protein>
    <recommendedName>
        <fullName evidence="1">F-box protein AT5G49610-like beta-propeller domain-containing protein</fullName>
    </recommendedName>
</protein>
<dbReference type="InterPro" id="IPR056594">
    <property type="entry name" value="AT5G49610-like_b-prop"/>
</dbReference>
<dbReference type="Proteomes" id="UP000243499">
    <property type="component" value="Chromosome 5"/>
</dbReference>
<dbReference type="InterPro" id="IPR036047">
    <property type="entry name" value="F-box-like_dom_sf"/>
</dbReference>
<name>A0A2S3HTV9_9POAL</name>
<dbReference type="EMBL" id="CM008050">
    <property type="protein sequence ID" value="PAN29671.1"/>
    <property type="molecule type" value="Genomic_DNA"/>
</dbReference>
<dbReference type="SUPFAM" id="SSF81383">
    <property type="entry name" value="F-box domain"/>
    <property type="match status" value="1"/>
</dbReference>
<dbReference type="PANTHER" id="PTHR33207">
    <property type="entry name" value="F-BOX DOMAIN CONTAINING PROTEIN-RELATED"/>
    <property type="match status" value="1"/>
</dbReference>
<sequence length="433" mass="48693">MPGKCRRPAPPDGDGDATAVLDDADLEEILLRFPSAADLARTAALVCRRWRRVASGPAFLRRFRRLHPPQHLGFFICKGGRPYRYDVLDRSPLPVLDPTFLPLVEPNPGVGGAVSRCRSFSLTSLPSVDHWSLADSSDGLLLFCSSCDRSRYGYYLGLPDRRDIPKHFAVCDPLSGHSVLLPAPDSGLHLGSYYLGAALVISDKDEGDVVSFEVLVVTYVHKEGPCLCAFYSSSRQWAVLPCPRLYKYSDRMPWFDDGARASGCVYWVVHDWELDFEHILVLDSQTKKFSTINLPCSHMCEKYDSNIKVVRSEGDRDLRIVAMAWSSCKLHFWRRDRSRSAKGRWLKEDVKFLSVDGVGHLLTGGVAWCNNACAVKIIDAGEGFVFIKHSETTWVFVLNLKEMTLQKLPNRKHYSGHALPYRMALSPPLAKFR</sequence>
<reference evidence="2" key="1">
    <citation type="submission" date="2018-04" db="EMBL/GenBank/DDBJ databases">
        <title>WGS assembly of Panicum hallii.</title>
        <authorList>
            <person name="Lovell J."/>
            <person name="Jenkins J."/>
            <person name="Lowry D."/>
            <person name="Mamidi S."/>
            <person name="Sreedasyam A."/>
            <person name="Weng X."/>
            <person name="Barry K."/>
            <person name="Bonette J."/>
            <person name="Campitelli B."/>
            <person name="Daum C."/>
            <person name="Gordon S."/>
            <person name="Gould B."/>
            <person name="Lipzen A."/>
            <person name="Macqueen A."/>
            <person name="Palacio-Mejia J."/>
            <person name="Plott C."/>
            <person name="Shakirov E."/>
            <person name="Shu S."/>
            <person name="Yoshinaga Y."/>
            <person name="Zane M."/>
            <person name="Rokhsar D."/>
            <person name="Grimwood J."/>
            <person name="Schmutz J."/>
            <person name="Juenger T."/>
        </authorList>
    </citation>
    <scope>NUCLEOTIDE SEQUENCE [LARGE SCALE GENOMIC DNA]</scope>
    <source>
        <strain evidence="2">FIL2</strain>
    </source>
</reference>
<dbReference type="Gramene" id="PAN29671">
    <property type="protein sequence ID" value="PAN29671"/>
    <property type="gene ID" value="PAHAL_5G243100"/>
</dbReference>
<evidence type="ECO:0000259" key="1">
    <source>
        <dbReference type="Pfam" id="PF23635"/>
    </source>
</evidence>
<dbReference type="Gene3D" id="1.20.1280.50">
    <property type="match status" value="1"/>
</dbReference>
<accession>A0A2S3HTV9</accession>
<evidence type="ECO:0000313" key="2">
    <source>
        <dbReference type="EMBL" id="PAN29671.1"/>
    </source>
</evidence>
<gene>
    <name evidence="2" type="ORF">PAHAL_5G243100</name>
</gene>
<proteinExistence type="predicted"/>
<organism evidence="2">
    <name type="scientific">Panicum hallii</name>
    <dbReference type="NCBI Taxonomy" id="206008"/>
    <lineage>
        <taxon>Eukaryota</taxon>
        <taxon>Viridiplantae</taxon>
        <taxon>Streptophyta</taxon>
        <taxon>Embryophyta</taxon>
        <taxon>Tracheophyta</taxon>
        <taxon>Spermatophyta</taxon>
        <taxon>Magnoliopsida</taxon>
        <taxon>Liliopsida</taxon>
        <taxon>Poales</taxon>
        <taxon>Poaceae</taxon>
        <taxon>PACMAD clade</taxon>
        <taxon>Panicoideae</taxon>
        <taxon>Panicodae</taxon>
        <taxon>Paniceae</taxon>
        <taxon>Panicinae</taxon>
        <taxon>Panicum</taxon>
        <taxon>Panicum sect. Panicum</taxon>
    </lineage>
</organism>
<dbReference type="AlphaFoldDB" id="A0A2S3HTV9"/>
<feature type="domain" description="F-box protein AT5G49610-like beta-propeller" evidence="1">
    <location>
        <begin position="275"/>
        <end position="427"/>
    </location>
</feature>
<dbReference type="Pfam" id="PF23635">
    <property type="entry name" value="Beta-prop_AT5G49610-like"/>
    <property type="match status" value="1"/>
</dbReference>